<feature type="coiled-coil region" evidence="1">
    <location>
        <begin position="188"/>
        <end position="215"/>
    </location>
</feature>
<evidence type="ECO:0000256" key="1">
    <source>
        <dbReference type="SAM" id="Coils"/>
    </source>
</evidence>
<sequence length="940" mass="105422">MKVLINQSILLFFILFTLINYSQEVSTVYIARNNGFAGSGAPAHMFADYEYLGKLKNKNYIIYKTNKAKLKIGLMSNFGLKRSIEVNLNPGYPTYVNVNLSKVYVLKSVNNDEKLKRKVIKRVNSEELLNVTLDEKRENLSKYRKRLSKVYEEDLALSDDEIINQIIAHNDNVKALLNNTSGNSLAENTGQKNEREKLEDAIDMAIAKEKVLQKENSTASITSDKVEQNTIDSISVSEIYNNYLAYIDPNNQITSIQSITKIESSATLTIANGSEMKNNFVNLNLRTREGKVVGIMKMPSMNSKTVFDGTGGYTELNNGYKTKLTPQVIKTFKKNSQFYFTEQKAPENSEVSVKKFENNEVYSVKYSLIQNGQPTTIEDYYDTQTFAKVASKNASTVNGFKTSSITLFKNYKDFNGIKRPTLITSQISNKGTNVDTKINSQSTVDYSFNESFEKYANQPLDDVAGNLAAIPTTSIDAGSPIGQTNSSASSSPVITAETEDDLINSEAFKNLNKREQAYQLMLVKQKEAGSSSTSGFSTNTAPTVESTGERERISKMDAANAGKLKYRRSSLYTLMVDDNTREYYNVIKDAFGNTELSEKFNNHNIGPYLIPAHGMSGEKDQTLLIEDYLNANGVARNLVARWFNRDENGHFDMNLIAKRGQYNASEIDLKVAQSSMRGKALLSDAGRELIRNTFVIVYDYKYTNKQKQAKKRKGILNAVTTVASFVPGGEDVANISTLATAASDVVGKGYFVRTTSYLYRLVWNDEIAKEFYDNLWIDENSDDKSKKEAFENSNLFKLEYVGSEISRNNLQSTIFSSKSNEQLIDIATTKAVDKNIGKLQRSYEQFRVKTPLLSAEPIAAKIGLKEGLEKGDKFEVLEQVLNEDGTTEYERVTTIKVDKNHIWDNTYLADEAGAETSKPYTIFKGRNNKVAPGMLIRQLK</sequence>
<dbReference type="OrthoDB" id="1164716at2"/>
<dbReference type="AlphaFoldDB" id="A0A4U5TTH1"/>
<keyword evidence="4" id="KW-1185">Reference proteome</keyword>
<dbReference type="RefSeq" id="WP_138931134.1">
    <property type="nucleotide sequence ID" value="NZ_SWMU01000001.1"/>
</dbReference>
<reference evidence="3 4" key="1">
    <citation type="submission" date="2019-04" db="EMBL/GenBank/DDBJ databases">
        <title>Psychroflexus halotolerans sp. nov., isolated from a marine solar saltern.</title>
        <authorList>
            <person name="Feng X."/>
        </authorList>
    </citation>
    <scope>NUCLEOTIDE SEQUENCE [LARGE SCALE GENOMIC DNA]</scope>
    <source>
        <strain evidence="3 4">WDS2C27</strain>
    </source>
</reference>
<evidence type="ECO:0000256" key="2">
    <source>
        <dbReference type="SAM" id="MobiDB-lite"/>
    </source>
</evidence>
<dbReference type="Proteomes" id="UP000306552">
    <property type="component" value="Unassembled WGS sequence"/>
</dbReference>
<proteinExistence type="predicted"/>
<feature type="region of interest" description="Disordered" evidence="2">
    <location>
        <begin position="531"/>
        <end position="551"/>
    </location>
</feature>
<evidence type="ECO:0000313" key="3">
    <source>
        <dbReference type="EMBL" id="TKS57433.1"/>
    </source>
</evidence>
<protein>
    <submittedName>
        <fullName evidence="3">Uncharacterized protein</fullName>
    </submittedName>
</protein>
<name>A0A4U5TTH1_9FLAO</name>
<accession>A0A4U5TTH1</accession>
<keyword evidence="1" id="KW-0175">Coiled coil</keyword>
<dbReference type="EMBL" id="SWMU01000001">
    <property type="protein sequence ID" value="TKS57433.1"/>
    <property type="molecule type" value="Genomic_DNA"/>
</dbReference>
<organism evidence="3 4">
    <name type="scientific">Mesohalobacter halotolerans</name>
    <dbReference type="NCBI Taxonomy" id="1883405"/>
    <lineage>
        <taxon>Bacteria</taxon>
        <taxon>Pseudomonadati</taxon>
        <taxon>Bacteroidota</taxon>
        <taxon>Flavobacteriia</taxon>
        <taxon>Flavobacteriales</taxon>
        <taxon>Flavobacteriaceae</taxon>
        <taxon>Mesohalobacter</taxon>
    </lineage>
</organism>
<gene>
    <name evidence="3" type="ORF">FCN74_03160</name>
</gene>
<evidence type="ECO:0000313" key="4">
    <source>
        <dbReference type="Proteomes" id="UP000306552"/>
    </source>
</evidence>
<comment type="caution">
    <text evidence="3">The sequence shown here is derived from an EMBL/GenBank/DDBJ whole genome shotgun (WGS) entry which is preliminary data.</text>
</comment>